<dbReference type="InterPro" id="IPR014036">
    <property type="entry name" value="DeoR-like_C"/>
</dbReference>
<evidence type="ECO:0000313" key="5">
    <source>
        <dbReference type="EMBL" id="SFR46136.1"/>
    </source>
</evidence>
<name>A0A1I6GVG8_9RHOB</name>
<accession>A0A1I6GVG8</accession>
<dbReference type="RefSeq" id="WP_090216215.1">
    <property type="nucleotide sequence ID" value="NZ_FOYO01000001.1"/>
</dbReference>
<evidence type="ECO:0000256" key="2">
    <source>
        <dbReference type="ARBA" id="ARBA00023125"/>
    </source>
</evidence>
<keyword evidence="1" id="KW-0805">Transcription regulation</keyword>
<dbReference type="GO" id="GO:0003700">
    <property type="term" value="F:DNA-binding transcription factor activity"/>
    <property type="evidence" value="ECO:0007669"/>
    <property type="project" value="InterPro"/>
</dbReference>
<dbReference type="Pfam" id="PF00455">
    <property type="entry name" value="DeoRC"/>
    <property type="match status" value="1"/>
</dbReference>
<dbReference type="SUPFAM" id="SSF100950">
    <property type="entry name" value="NagB/RpiA/CoA transferase-like"/>
    <property type="match status" value="1"/>
</dbReference>
<protein>
    <submittedName>
        <fullName evidence="5">Transcriptional regulator, DeoR family</fullName>
    </submittedName>
</protein>
<evidence type="ECO:0000256" key="3">
    <source>
        <dbReference type="ARBA" id="ARBA00023163"/>
    </source>
</evidence>
<keyword evidence="2" id="KW-0238">DNA-binding</keyword>
<dbReference type="InterPro" id="IPR018356">
    <property type="entry name" value="Tscrpt_reg_HTH_DeoR_CS"/>
</dbReference>
<dbReference type="InterPro" id="IPR036388">
    <property type="entry name" value="WH-like_DNA-bd_sf"/>
</dbReference>
<dbReference type="Proteomes" id="UP000199658">
    <property type="component" value="Unassembled WGS sequence"/>
</dbReference>
<sequence length="254" mass="27231">MKKTARQSKMIELVREKEKASVDELSALLDISPETVRRDLSQLSKEGKIHKFHGGATLPTALGEGEFRQRMSENVVAKTKIATTAAGLFKPGETLLIDTGSTTLFFAEELAKRSGLTVITNSAQIARAISQGAGDNRVFLVGGEYNADNNQTFGAMAATQIRAFRAHHAVVTVGAIDARTGAMDFSIDEAQIARVMIEQASEVTVLADASKFDKLASFEVCPLPTIDRLVCDRPPPNDVRDALCAAGGQVVIAK</sequence>
<dbReference type="InterPro" id="IPR001034">
    <property type="entry name" value="DeoR_HTH"/>
</dbReference>
<dbReference type="PROSITE" id="PS51000">
    <property type="entry name" value="HTH_DEOR_2"/>
    <property type="match status" value="1"/>
</dbReference>
<dbReference type="GO" id="GO:0003677">
    <property type="term" value="F:DNA binding"/>
    <property type="evidence" value="ECO:0007669"/>
    <property type="project" value="UniProtKB-KW"/>
</dbReference>
<dbReference type="Gene3D" id="1.10.10.10">
    <property type="entry name" value="Winged helix-like DNA-binding domain superfamily/Winged helix DNA-binding domain"/>
    <property type="match status" value="1"/>
</dbReference>
<dbReference type="AlphaFoldDB" id="A0A1I6GVG8"/>
<dbReference type="STRING" id="670154.SAMN04488002_2033"/>
<organism evidence="5 6">
    <name type="scientific">Litoreibacter janthinus</name>
    <dbReference type="NCBI Taxonomy" id="670154"/>
    <lineage>
        <taxon>Bacteria</taxon>
        <taxon>Pseudomonadati</taxon>
        <taxon>Pseudomonadota</taxon>
        <taxon>Alphaproteobacteria</taxon>
        <taxon>Rhodobacterales</taxon>
        <taxon>Roseobacteraceae</taxon>
        <taxon>Litoreibacter</taxon>
    </lineage>
</organism>
<dbReference type="PANTHER" id="PTHR30363">
    <property type="entry name" value="HTH-TYPE TRANSCRIPTIONAL REGULATOR SRLR-RELATED"/>
    <property type="match status" value="1"/>
</dbReference>
<dbReference type="PRINTS" id="PR00037">
    <property type="entry name" value="HTHLACR"/>
</dbReference>
<dbReference type="InterPro" id="IPR050313">
    <property type="entry name" value="Carb_Metab_HTH_regulators"/>
</dbReference>
<dbReference type="EMBL" id="FOYO01000001">
    <property type="protein sequence ID" value="SFR46136.1"/>
    <property type="molecule type" value="Genomic_DNA"/>
</dbReference>
<evidence type="ECO:0000256" key="1">
    <source>
        <dbReference type="ARBA" id="ARBA00023015"/>
    </source>
</evidence>
<dbReference type="SMART" id="SM00420">
    <property type="entry name" value="HTH_DEOR"/>
    <property type="match status" value="1"/>
</dbReference>
<evidence type="ECO:0000313" key="6">
    <source>
        <dbReference type="Proteomes" id="UP000199658"/>
    </source>
</evidence>
<dbReference type="OrthoDB" id="9816363at2"/>
<dbReference type="PROSITE" id="PS00894">
    <property type="entry name" value="HTH_DEOR_1"/>
    <property type="match status" value="1"/>
</dbReference>
<dbReference type="SMART" id="SM01134">
    <property type="entry name" value="DeoRC"/>
    <property type="match status" value="1"/>
</dbReference>
<keyword evidence="3" id="KW-0804">Transcription</keyword>
<dbReference type="Gene3D" id="3.40.50.1360">
    <property type="match status" value="1"/>
</dbReference>
<keyword evidence="6" id="KW-1185">Reference proteome</keyword>
<dbReference type="InterPro" id="IPR037171">
    <property type="entry name" value="NagB/RpiA_transferase-like"/>
</dbReference>
<gene>
    <name evidence="5" type="ORF">SAMN04488002_2033</name>
</gene>
<feature type="domain" description="HTH deoR-type" evidence="4">
    <location>
        <begin position="3"/>
        <end position="58"/>
    </location>
</feature>
<reference evidence="6" key="1">
    <citation type="submission" date="2016-10" db="EMBL/GenBank/DDBJ databases">
        <authorList>
            <person name="Varghese N."/>
            <person name="Submissions S."/>
        </authorList>
    </citation>
    <scope>NUCLEOTIDE SEQUENCE [LARGE SCALE GENOMIC DNA]</scope>
    <source>
        <strain evidence="6">DSM 26921</strain>
    </source>
</reference>
<dbReference type="SUPFAM" id="SSF46785">
    <property type="entry name" value="Winged helix' DNA-binding domain"/>
    <property type="match status" value="1"/>
</dbReference>
<dbReference type="PANTHER" id="PTHR30363:SF44">
    <property type="entry name" value="AGA OPERON TRANSCRIPTIONAL REPRESSOR-RELATED"/>
    <property type="match status" value="1"/>
</dbReference>
<proteinExistence type="predicted"/>
<dbReference type="Pfam" id="PF08220">
    <property type="entry name" value="HTH_DeoR"/>
    <property type="match status" value="1"/>
</dbReference>
<dbReference type="InterPro" id="IPR036390">
    <property type="entry name" value="WH_DNA-bd_sf"/>
</dbReference>
<evidence type="ECO:0000259" key="4">
    <source>
        <dbReference type="PROSITE" id="PS51000"/>
    </source>
</evidence>